<feature type="transmembrane region" description="Helical" evidence="8">
    <location>
        <begin position="233"/>
        <end position="256"/>
    </location>
</feature>
<dbReference type="Pfam" id="PF03023">
    <property type="entry name" value="MurJ"/>
    <property type="match status" value="1"/>
</dbReference>
<feature type="transmembrane region" description="Helical" evidence="8">
    <location>
        <begin position="162"/>
        <end position="185"/>
    </location>
</feature>
<comment type="caution">
    <text evidence="9">The sequence shown here is derived from an EMBL/GenBank/DDBJ whole genome shotgun (WGS) entry which is preliminary data.</text>
</comment>
<feature type="transmembrane region" description="Helical" evidence="8">
    <location>
        <begin position="309"/>
        <end position="332"/>
    </location>
</feature>
<evidence type="ECO:0000256" key="4">
    <source>
        <dbReference type="ARBA" id="ARBA00022960"/>
    </source>
</evidence>
<evidence type="ECO:0000256" key="6">
    <source>
        <dbReference type="ARBA" id="ARBA00022989"/>
    </source>
</evidence>
<feature type="transmembrane region" description="Helical" evidence="8">
    <location>
        <begin position="277"/>
        <end position="297"/>
    </location>
</feature>
<feature type="transmembrane region" description="Helical" evidence="8">
    <location>
        <begin position="103"/>
        <end position="124"/>
    </location>
</feature>
<organism evidence="9 10">
    <name type="scientific">Candidatus Beckwithbacteria bacterium RIFCSPHIGHO2_12_FULL_47_17</name>
    <dbReference type="NCBI Taxonomy" id="1797460"/>
    <lineage>
        <taxon>Bacteria</taxon>
        <taxon>Candidatus Beckwithiibacteriota</taxon>
    </lineage>
</organism>
<keyword evidence="6 8" id="KW-1133">Transmembrane helix</keyword>
<reference evidence="9 10" key="1">
    <citation type="journal article" date="2016" name="Nat. Commun.">
        <title>Thousands of microbial genomes shed light on interconnected biogeochemical processes in an aquifer system.</title>
        <authorList>
            <person name="Anantharaman K."/>
            <person name="Brown C.T."/>
            <person name="Hug L.A."/>
            <person name="Sharon I."/>
            <person name="Castelle C.J."/>
            <person name="Probst A.J."/>
            <person name="Thomas B.C."/>
            <person name="Singh A."/>
            <person name="Wilkins M.J."/>
            <person name="Karaoz U."/>
            <person name="Brodie E.L."/>
            <person name="Williams K.H."/>
            <person name="Hubbard S.S."/>
            <person name="Banfield J.F."/>
        </authorList>
    </citation>
    <scope>NUCLEOTIDE SEQUENCE [LARGE SCALE GENOMIC DNA]</scope>
</reference>
<dbReference type="EMBL" id="MEZN01000046">
    <property type="protein sequence ID" value="OGD55268.1"/>
    <property type="molecule type" value="Genomic_DNA"/>
</dbReference>
<keyword evidence="3 8" id="KW-0812">Transmembrane</keyword>
<name>A0A1F5DJE4_9BACT</name>
<sequence>MGKKVMVQFLASGLSGLLAFLALSLSARLFGAKILGEIAYLTGLLGIIFAFSDLGLSRAHVHFTAAKSGRPALASFLTLKLVLLVLCAALALALGAFNRQLSLLLLVLLAFEFFFRLADGLLITFEGQEKVWPQNLIRLSGKLFKLAAVVVLGLVWSSSLGYSLVFLTEAMLVLAAAAVISRRFWSWRLDKAVMKDYWRYSLPFALIVPLSYFQENGLILIIRNFYSAETLGVYAAVLGLFGLLKGFSSGLMVFFFPRMSRFNAAGEIDQIQRYTDSVVKLSVWILAPLCLLLFLLAGPVVTLVLGGQFAGGAGVFRWLLPGVLILAVFTPYDHVLFATNNHRSIVKVNLVTTILVLTFAWLLVPVWAGQGAALALVSGWLIGGVWQFLILHQKTGIRFLSDWRLSKVEVKYLYGLIHSFGQAVFRFSGKKTG</sequence>
<feature type="transmembrane region" description="Helical" evidence="8">
    <location>
        <begin position="197"/>
        <end position="213"/>
    </location>
</feature>
<accession>A0A1F5DJE4</accession>
<feature type="transmembrane region" description="Helical" evidence="8">
    <location>
        <begin position="77"/>
        <end position="97"/>
    </location>
</feature>
<dbReference type="Proteomes" id="UP000176791">
    <property type="component" value="Unassembled WGS sequence"/>
</dbReference>
<dbReference type="InterPro" id="IPR004268">
    <property type="entry name" value="MurJ"/>
</dbReference>
<dbReference type="InterPro" id="IPR050833">
    <property type="entry name" value="Poly_Biosynth_Transport"/>
</dbReference>
<feature type="transmembrane region" description="Helical" evidence="8">
    <location>
        <begin position="370"/>
        <end position="391"/>
    </location>
</feature>
<evidence type="ECO:0000256" key="3">
    <source>
        <dbReference type="ARBA" id="ARBA00022692"/>
    </source>
</evidence>
<dbReference type="STRING" id="1797460.A3E73_02170"/>
<comment type="subcellular location">
    <subcellularLocation>
        <location evidence="1">Cell membrane</location>
        <topology evidence="1">Multi-pass membrane protein</topology>
    </subcellularLocation>
</comment>
<evidence type="ECO:0000256" key="7">
    <source>
        <dbReference type="ARBA" id="ARBA00023136"/>
    </source>
</evidence>
<feature type="transmembrane region" description="Helical" evidence="8">
    <location>
        <begin position="38"/>
        <end position="56"/>
    </location>
</feature>
<evidence type="ECO:0000313" key="10">
    <source>
        <dbReference type="Proteomes" id="UP000176791"/>
    </source>
</evidence>
<evidence type="ECO:0000313" key="9">
    <source>
        <dbReference type="EMBL" id="OGD55268.1"/>
    </source>
</evidence>
<dbReference type="GO" id="GO:0005886">
    <property type="term" value="C:plasma membrane"/>
    <property type="evidence" value="ECO:0007669"/>
    <property type="project" value="UniProtKB-SubCell"/>
</dbReference>
<keyword evidence="5" id="KW-0573">Peptidoglycan synthesis</keyword>
<dbReference type="GO" id="GO:0009252">
    <property type="term" value="P:peptidoglycan biosynthetic process"/>
    <property type="evidence" value="ECO:0007669"/>
    <property type="project" value="UniProtKB-KW"/>
</dbReference>
<dbReference type="GO" id="GO:0008360">
    <property type="term" value="P:regulation of cell shape"/>
    <property type="evidence" value="ECO:0007669"/>
    <property type="project" value="UniProtKB-KW"/>
</dbReference>
<keyword evidence="7 8" id="KW-0472">Membrane</keyword>
<evidence type="ECO:0000256" key="1">
    <source>
        <dbReference type="ARBA" id="ARBA00004651"/>
    </source>
</evidence>
<evidence type="ECO:0000256" key="8">
    <source>
        <dbReference type="SAM" id="Phobius"/>
    </source>
</evidence>
<evidence type="ECO:0000256" key="5">
    <source>
        <dbReference type="ARBA" id="ARBA00022984"/>
    </source>
</evidence>
<keyword evidence="2" id="KW-1003">Cell membrane</keyword>
<keyword evidence="4" id="KW-0133">Cell shape</keyword>
<gene>
    <name evidence="9" type="ORF">A3E73_02170</name>
</gene>
<protein>
    <recommendedName>
        <fullName evidence="11">Polysaccharide biosynthesis protein C-terminal domain-containing protein</fullName>
    </recommendedName>
</protein>
<evidence type="ECO:0008006" key="11">
    <source>
        <dbReference type="Google" id="ProtNLM"/>
    </source>
</evidence>
<dbReference type="AlphaFoldDB" id="A0A1F5DJE4"/>
<evidence type="ECO:0000256" key="2">
    <source>
        <dbReference type="ARBA" id="ARBA00022475"/>
    </source>
</evidence>
<feature type="transmembrane region" description="Helical" evidence="8">
    <location>
        <begin position="344"/>
        <end position="364"/>
    </location>
</feature>
<proteinExistence type="predicted"/>
<dbReference type="PANTHER" id="PTHR30250">
    <property type="entry name" value="PST FAMILY PREDICTED COLANIC ACID TRANSPORTER"/>
    <property type="match status" value="1"/>
</dbReference>
<dbReference type="PANTHER" id="PTHR30250:SF11">
    <property type="entry name" value="O-ANTIGEN TRANSPORTER-RELATED"/>
    <property type="match status" value="1"/>
</dbReference>